<name>A0ABX4R0P2_9ACTN</name>
<keyword evidence="4" id="KW-1185">Reference proteome</keyword>
<dbReference type="SUPFAM" id="SSF56112">
    <property type="entry name" value="Protein kinase-like (PK-like)"/>
    <property type="match status" value="1"/>
</dbReference>
<dbReference type="Gene3D" id="3.90.1200.10">
    <property type="match status" value="1"/>
</dbReference>
<dbReference type="InterPro" id="IPR011009">
    <property type="entry name" value="Kinase-like_dom_sf"/>
</dbReference>
<dbReference type="Proteomes" id="UP000233565">
    <property type="component" value="Unassembled WGS sequence"/>
</dbReference>
<evidence type="ECO:0000259" key="2">
    <source>
        <dbReference type="Pfam" id="PF01636"/>
    </source>
</evidence>
<sequence>MAGVPHVRGGALPHLPGRLPGVPGHARAPGGRTGRAGLRPRRPGVAGPRHSHGHRPRRGQLKKRNDKASPACEAARVDDPSDALAEHWGLTPTHVTPLGGGMNSETWLVEHQGSTYVAKAVAGAAVAALRAGTEVATLLAAAGLVTGRPVPTREGDLVPTGVGLALLEHVPGRGLEGDTDEEQRWIAHTLADVHTAGDPSPGPSAATFAPDWLDLEMPGVRAHPWLTRAITAAREQTRSLALTWSLLHTDPVPGAFIHDDRTGITGLIDWAGARRGPVLYDVASAVMYLGGTQHAATFLATYAAHGPLGTDEMQHLDTFRRFREAVQGVYFAGRIATDDLTGVADATENTKGLDDARRRLRDLGPV</sequence>
<dbReference type="EMBL" id="PJBV01000011">
    <property type="protein sequence ID" value="PKH43592.1"/>
    <property type="molecule type" value="Genomic_DNA"/>
</dbReference>
<evidence type="ECO:0000313" key="3">
    <source>
        <dbReference type="EMBL" id="PKH43592.1"/>
    </source>
</evidence>
<evidence type="ECO:0000256" key="1">
    <source>
        <dbReference type="SAM" id="MobiDB-lite"/>
    </source>
</evidence>
<gene>
    <name evidence="3" type="ORF">CXG46_03830</name>
</gene>
<evidence type="ECO:0000313" key="4">
    <source>
        <dbReference type="Proteomes" id="UP000233565"/>
    </source>
</evidence>
<feature type="compositionally biased region" description="Basic residues" evidence="1">
    <location>
        <begin position="49"/>
        <end position="65"/>
    </location>
</feature>
<feature type="region of interest" description="Disordered" evidence="1">
    <location>
        <begin position="1"/>
        <end position="71"/>
    </location>
</feature>
<dbReference type="InterPro" id="IPR002575">
    <property type="entry name" value="Aminoglycoside_PTrfase"/>
</dbReference>
<feature type="domain" description="Aminoglycoside phosphotransferase" evidence="2">
    <location>
        <begin position="94"/>
        <end position="306"/>
    </location>
</feature>
<protein>
    <recommendedName>
        <fullName evidence="2">Aminoglycoside phosphotransferase domain-containing protein</fullName>
    </recommendedName>
</protein>
<reference evidence="3 4" key="1">
    <citation type="submission" date="2017-12" db="EMBL/GenBank/DDBJ databases">
        <title>Pharmacopeia of the Arctic Ocean.</title>
        <authorList>
            <person name="Collins E."/>
            <person name="Ducluzeau A.-L."/>
        </authorList>
    </citation>
    <scope>NUCLEOTIDE SEQUENCE [LARGE SCALE GENOMIC DNA]</scope>
    <source>
        <strain evidence="3 4">DSM 23325</strain>
    </source>
</reference>
<organism evidence="3 4">
    <name type="scientific">Nocardioides alpinus</name>
    <dbReference type="NCBI Taxonomy" id="748909"/>
    <lineage>
        <taxon>Bacteria</taxon>
        <taxon>Bacillati</taxon>
        <taxon>Actinomycetota</taxon>
        <taxon>Actinomycetes</taxon>
        <taxon>Propionibacteriales</taxon>
        <taxon>Nocardioidaceae</taxon>
        <taxon>Nocardioides</taxon>
    </lineage>
</organism>
<comment type="caution">
    <text evidence="3">The sequence shown here is derived from an EMBL/GenBank/DDBJ whole genome shotgun (WGS) entry which is preliminary data.</text>
</comment>
<dbReference type="Pfam" id="PF01636">
    <property type="entry name" value="APH"/>
    <property type="match status" value="1"/>
</dbReference>
<accession>A0ABX4R0P2</accession>
<proteinExistence type="predicted"/>